<accession>A0AAD5X5P6</accession>
<feature type="compositionally biased region" description="Basic and acidic residues" evidence="1">
    <location>
        <begin position="65"/>
        <end position="76"/>
    </location>
</feature>
<evidence type="ECO:0000256" key="1">
    <source>
        <dbReference type="SAM" id="MobiDB-lite"/>
    </source>
</evidence>
<dbReference type="Pfam" id="PF13812">
    <property type="entry name" value="PPR_3"/>
    <property type="match status" value="1"/>
</dbReference>
<reference evidence="2" key="1">
    <citation type="submission" date="2020-05" db="EMBL/GenBank/DDBJ databases">
        <title>Phylogenomic resolution of chytrid fungi.</title>
        <authorList>
            <person name="Stajich J.E."/>
            <person name="Amses K."/>
            <person name="Simmons R."/>
            <person name="Seto K."/>
            <person name="Myers J."/>
            <person name="Bonds A."/>
            <person name="Quandt C.A."/>
            <person name="Barry K."/>
            <person name="Liu P."/>
            <person name="Grigoriev I."/>
            <person name="Longcore J.E."/>
            <person name="James T.Y."/>
        </authorList>
    </citation>
    <scope>NUCLEOTIDE SEQUENCE</scope>
    <source>
        <strain evidence="2">JEL0318</strain>
    </source>
</reference>
<name>A0AAD5X5P6_9FUNG</name>
<keyword evidence="3" id="KW-1185">Reference proteome</keyword>
<sequence length="558" mass="63237">MPPIVRCLLHLPLRSISLPPRTVLHVKYLSTTCTPCYPRALKAIQPQRNHQRDVKDIEQTDSDTDNERSDFEKYADEGTSGSTIGMIPPDYLNSKRQKPNRGEEKRQQYSALAASLEANEASHLTFTDLLFLFDNHFLGTLSPGALKTLYQNLLLHPRLTLELEHYNQLFRHLLGPSLNGSIDDGPPPLTPEAIDLASSWIEDMQTLELEIDATALTYFLLTAESKSPEEVLKLWKKARKADITPTVEGWNVLIRTHLSESSSDFYKTPQKIWKKMQEAGVRPNLRTCEAMLHVAVKQKDVKAFEEILHTIRRSPLPWRQQEWAVHVGLLDTPSPQSSQRTARKVKSHPFYSSLLNFNSHRSKALQILRLLPIFKSFTPSRADLRVFLKACTFKFPPVSIPGLDELDTAHEKFVGKAILVEVVAPWIASLVKEEKVGKEMWDEVLGTLVGGQVDGVNVDDVEVVWKGVEGFVPRFDTLVGGTKFVAGERDLERAEKFFRDVVIVPGVLRDFEGEEALDAVYEGFVEAWVENGEDRLEELAGMVADIREEEARRRENLK</sequence>
<dbReference type="Gene3D" id="1.25.40.10">
    <property type="entry name" value="Tetratricopeptide repeat domain"/>
    <property type="match status" value="1"/>
</dbReference>
<evidence type="ECO:0000313" key="2">
    <source>
        <dbReference type="EMBL" id="KAJ3052270.1"/>
    </source>
</evidence>
<evidence type="ECO:0000313" key="3">
    <source>
        <dbReference type="Proteomes" id="UP001212841"/>
    </source>
</evidence>
<dbReference type="InterPro" id="IPR011990">
    <property type="entry name" value="TPR-like_helical_dom_sf"/>
</dbReference>
<comment type="caution">
    <text evidence="2">The sequence shown here is derived from an EMBL/GenBank/DDBJ whole genome shotgun (WGS) entry which is preliminary data.</text>
</comment>
<dbReference type="Proteomes" id="UP001212841">
    <property type="component" value="Unassembled WGS sequence"/>
</dbReference>
<gene>
    <name evidence="2" type="ORF">HK097_006590</name>
</gene>
<dbReference type="AlphaFoldDB" id="A0AAD5X5P6"/>
<protein>
    <submittedName>
        <fullName evidence="2">Uncharacterized protein</fullName>
    </submittedName>
</protein>
<dbReference type="InterPro" id="IPR002885">
    <property type="entry name" value="PPR_rpt"/>
</dbReference>
<proteinExistence type="predicted"/>
<dbReference type="EMBL" id="JADGJD010000309">
    <property type="protein sequence ID" value="KAJ3052270.1"/>
    <property type="molecule type" value="Genomic_DNA"/>
</dbReference>
<feature type="region of interest" description="Disordered" evidence="1">
    <location>
        <begin position="44"/>
        <end position="108"/>
    </location>
</feature>
<organism evidence="2 3">
    <name type="scientific">Rhizophlyctis rosea</name>
    <dbReference type="NCBI Taxonomy" id="64517"/>
    <lineage>
        <taxon>Eukaryota</taxon>
        <taxon>Fungi</taxon>
        <taxon>Fungi incertae sedis</taxon>
        <taxon>Chytridiomycota</taxon>
        <taxon>Chytridiomycota incertae sedis</taxon>
        <taxon>Chytridiomycetes</taxon>
        <taxon>Rhizophlyctidales</taxon>
        <taxon>Rhizophlyctidaceae</taxon>
        <taxon>Rhizophlyctis</taxon>
    </lineage>
</organism>